<dbReference type="CDD" id="cd07516">
    <property type="entry name" value="HAD_Pase"/>
    <property type="match status" value="1"/>
</dbReference>
<dbReference type="InterPro" id="IPR000150">
    <property type="entry name" value="Cof"/>
</dbReference>
<dbReference type="InterPro" id="IPR023214">
    <property type="entry name" value="HAD_sf"/>
</dbReference>
<dbReference type="EMBL" id="CP002281">
    <property type="protein sequence ID" value="ADO82517.1"/>
    <property type="molecule type" value="Genomic_DNA"/>
</dbReference>
<dbReference type="InterPro" id="IPR006379">
    <property type="entry name" value="HAD-SF_hydro_IIB"/>
</dbReference>
<dbReference type="Gene3D" id="3.30.1240.10">
    <property type="match status" value="1"/>
</dbReference>
<dbReference type="SUPFAM" id="SSF56784">
    <property type="entry name" value="HAD-like"/>
    <property type="match status" value="1"/>
</dbReference>
<organism evidence="1 2">
    <name type="scientific">Ilyobacter polytropus (strain ATCC 51220 / DSM 2926 / LMG 16218 / CuHBu1)</name>
    <dbReference type="NCBI Taxonomy" id="572544"/>
    <lineage>
        <taxon>Bacteria</taxon>
        <taxon>Fusobacteriati</taxon>
        <taxon>Fusobacteriota</taxon>
        <taxon>Fusobacteriia</taxon>
        <taxon>Fusobacteriales</taxon>
        <taxon>Fusobacteriaceae</taxon>
        <taxon>Ilyobacter</taxon>
    </lineage>
</organism>
<dbReference type="PROSITE" id="PS01228">
    <property type="entry name" value="COF_1"/>
    <property type="match status" value="1"/>
</dbReference>
<protein>
    <submittedName>
        <fullName evidence="1">Cof-like hydrolase</fullName>
    </submittedName>
</protein>
<dbReference type="GO" id="GO:0005829">
    <property type="term" value="C:cytosol"/>
    <property type="evidence" value="ECO:0007669"/>
    <property type="project" value="TreeGrafter"/>
</dbReference>
<proteinExistence type="predicted"/>
<dbReference type="Proteomes" id="UP000006875">
    <property type="component" value="Chromosome"/>
</dbReference>
<gene>
    <name evidence="1" type="ordered locus">Ilyop_0730</name>
</gene>
<dbReference type="SFLD" id="SFLDS00003">
    <property type="entry name" value="Haloacid_Dehalogenase"/>
    <property type="match status" value="1"/>
</dbReference>
<dbReference type="eggNOG" id="COG0561">
    <property type="taxonomic scope" value="Bacteria"/>
</dbReference>
<dbReference type="SFLD" id="SFLDG01144">
    <property type="entry name" value="C2.B.4:_PGP_Like"/>
    <property type="match status" value="1"/>
</dbReference>
<keyword evidence="1" id="KW-0378">Hydrolase</keyword>
<evidence type="ECO:0000313" key="2">
    <source>
        <dbReference type="Proteomes" id="UP000006875"/>
    </source>
</evidence>
<accession>E3H6Z8</accession>
<keyword evidence="2" id="KW-1185">Reference proteome</keyword>
<reference evidence="1 2" key="1">
    <citation type="journal article" date="2010" name="Stand. Genomic Sci.">
        <title>Complete genome sequence of Ilyobacter polytropus type strain (CuHbu1).</title>
        <authorList>
            <person name="Sikorski J."/>
            <person name="Chertkov O."/>
            <person name="Lapidus A."/>
            <person name="Nolan M."/>
            <person name="Lucas S."/>
            <person name="Del Rio T.G."/>
            <person name="Tice H."/>
            <person name="Cheng J.F."/>
            <person name="Tapia R."/>
            <person name="Han C."/>
            <person name="Goodwin L."/>
            <person name="Pitluck S."/>
            <person name="Liolios K."/>
            <person name="Ivanova N."/>
            <person name="Mavromatis K."/>
            <person name="Mikhailova N."/>
            <person name="Pati A."/>
            <person name="Chen A."/>
            <person name="Palaniappan K."/>
            <person name="Land M."/>
            <person name="Hauser L."/>
            <person name="Chang Y.J."/>
            <person name="Jeffries C.D."/>
            <person name="Brambilla E."/>
            <person name="Yasawong M."/>
            <person name="Rohde M."/>
            <person name="Pukall R."/>
            <person name="Spring S."/>
            <person name="Goker M."/>
            <person name="Woyke T."/>
            <person name="Bristow J."/>
            <person name="Eisen J.A."/>
            <person name="Markowitz V."/>
            <person name="Hugenholtz P."/>
            <person name="Kyrpides N.C."/>
            <person name="Klenk H.P."/>
        </authorList>
    </citation>
    <scope>NUCLEOTIDE SEQUENCE [LARGE SCALE GENOMIC DNA]</scope>
    <source>
        <strain evidence="2">ATCC 51220 / DSM 2926 / LMG 16218 / CuHBu1</strain>
    </source>
</reference>
<dbReference type="PANTHER" id="PTHR10000:SF8">
    <property type="entry name" value="HAD SUPERFAMILY HYDROLASE-LIKE, TYPE 3"/>
    <property type="match status" value="1"/>
</dbReference>
<dbReference type="Gene3D" id="3.40.50.1000">
    <property type="entry name" value="HAD superfamily/HAD-like"/>
    <property type="match status" value="1"/>
</dbReference>
<dbReference type="KEGG" id="ipo:Ilyop_0730"/>
<dbReference type="GO" id="GO:0016791">
    <property type="term" value="F:phosphatase activity"/>
    <property type="evidence" value="ECO:0007669"/>
    <property type="project" value="TreeGrafter"/>
</dbReference>
<dbReference type="NCBIfam" id="TIGR01484">
    <property type="entry name" value="HAD-SF-IIB"/>
    <property type="match status" value="1"/>
</dbReference>
<evidence type="ECO:0000313" key="1">
    <source>
        <dbReference type="EMBL" id="ADO82517.1"/>
    </source>
</evidence>
<dbReference type="NCBIfam" id="TIGR00099">
    <property type="entry name" value="Cof-subfamily"/>
    <property type="match status" value="1"/>
</dbReference>
<dbReference type="PANTHER" id="PTHR10000">
    <property type="entry name" value="PHOSPHOSERINE PHOSPHATASE"/>
    <property type="match status" value="1"/>
</dbReference>
<dbReference type="Pfam" id="PF08282">
    <property type="entry name" value="Hydrolase_3"/>
    <property type="match status" value="1"/>
</dbReference>
<name>E3H6Z8_ILYPC</name>
<dbReference type="GO" id="GO:0000287">
    <property type="term" value="F:magnesium ion binding"/>
    <property type="evidence" value="ECO:0007669"/>
    <property type="project" value="TreeGrafter"/>
</dbReference>
<dbReference type="PROSITE" id="PS01229">
    <property type="entry name" value="COF_2"/>
    <property type="match status" value="1"/>
</dbReference>
<dbReference type="AlphaFoldDB" id="E3H6Z8"/>
<dbReference type="SFLD" id="SFLDG01140">
    <property type="entry name" value="C2.B:_Phosphomannomutase_and_P"/>
    <property type="match status" value="1"/>
</dbReference>
<dbReference type="InterPro" id="IPR036412">
    <property type="entry name" value="HAD-like_sf"/>
</dbReference>
<sequence>MDVKNKIKIVAIDLDGTLLNSNHEVSPKNADVLRKLEKNGIKVVITTGRAYEAMIRFYKEIGLNGEAICYNGAVVYDKDHNPVWKNTLDHETGLELVKVGEEFNTYHHGFIDNKWVLPEMTDIAREYKNRTGLNETLVDFHQLENIAFTKMMYIGENEILMDIYNVLDDKFGDQLYKAFSNPMFLEIMHRDSSKAKALSFLLEENNLTSDNLLAIGDGYNDFEMLSMAGIGVIMENAPEELKKHFMHKALSNDEDGVGRFLESFFEI</sequence>
<dbReference type="RefSeq" id="WP_013387187.1">
    <property type="nucleotide sequence ID" value="NC_014632.1"/>
</dbReference>
<dbReference type="HOGENOM" id="CLU_044146_5_2_0"/>